<evidence type="ECO:0000256" key="1">
    <source>
        <dbReference type="ARBA" id="ARBA00008987"/>
    </source>
</evidence>
<keyword evidence="2" id="KW-0812">Transmembrane</keyword>
<evidence type="ECO:0000313" key="6">
    <source>
        <dbReference type="EMBL" id="RHZ38772.1"/>
    </source>
</evidence>
<reference evidence="7 8" key="1">
    <citation type="submission" date="2018-08" db="EMBL/GenBank/DDBJ databases">
        <title>Aphanomyces genome sequencing and annotation.</title>
        <authorList>
            <person name="Minardi D."/>
            <person name="Oidtmann B."/>
            <person name="Van Der Giezen M."/>
            <person name="Studholme D.J."/>
        </authorList>
    </citation>
    <scope>NUCLEOTIDE SEQUENCE [LARGE SCALE GENOMIC DNA]</scope>
    <source>
        <strain evidence="5 7">D2</strain>
        <strain evidence="6 9">FDL457</strain>
        <strain evidence="4 8">Si</strain>
    </source>
</reference>
<comment type="similarity">
    <text evidence="1">Belongs to the thioredoxin family.</text>
</comment>
<dbReference type="VEuPathDB" id="FungiDB:H257_05343"/>
<comment type="caution">
    <text evidence="5">The sequence shown here is derived from an EMBL/GenBank/DDBJ whole genome shotgun (WGS) entry which is preliminary data.</text>
</comment>
<evidence type="ECO:0000313" key="7">
    <source>
        <dbReference type="Proteomes" id="UP000266643"/>
    </source>
</evidence>
<keyword evidence="2" id="KW-1133">Transmembrane helix</keyword>
<evidence type="ECO:0000313" key="9">
    <source>
        <dbReference type="Proteomes" id="UP000286510"/>
    </source>
</evidence>
<accession>A0A397DW41</accession>
<evidence type="ECO:0000313" key="5">
    <source>
        <dbReference type="EMBL" id="RHY72198.1"/>
    </source>
</evidence>
<dbReference type="Proteomes" id="UP000283543">
    <property type="component" value="Unassembled WGS sequence"/>
</dbReference>
<dbReference type="GO" id="GO:0047134">
    <property type="term" value="F:protein-disulfide reductase [NAD(P)H] activity"/>
    <property type="evidence" value="ECO:0007669"/>
    <property type="project" value="InterPro"/>
</dbReference>
<feature type="transmembrane region" description="Helical" evidence="2">
    <location>
        <begin position="21"/>
        <end position="41"/>
    </location>
</feature>
<dbReference type="EMBL" id="QUTD01003591">
    <property type="protein sequence ID" value="RHY72198.1"/>
    <property type="molecule type" value="Genomic_DNA"/>
</dbReference>
<evidence type="ECO:0000313" key="4">
    <source>
        <dbReference type="EMBL" id="RHY49103.1"/>
    </source>
</evidence>
<sequence>MSTKDQSSSNGSPSSSHPMTTMRIFQLTMGLLLLSTVGYIAKFTTIWTTPSLKLTVDEVQLGHMAHLSEVLETRGRNRYFVPDYDAAETFLRSVDLTEGPLFVLLMSGEDNGAYWCGDCERARKPISDALARAPSNTRLLEVSVGAPSDWKNEFNPFRTKSTFHIRKIPALLKYDGNLRTSHLLSESFATQPALLDFEFASNPHANKVLHSPTSYKTIRDANEMVAFLEAYQGDYPLFLSFTSAINEHTGRLWCPFCDIADIPIHYYFDHYAPSNAVLLTVVVADTYLAWKDKKNPFRLQTIAKISGLPTLSRAVRAAPTDAVTTREYYPFFENIDALQAFYQAPK</sequence>
<organism evidence="5 7">
    <name type="scientific">Aphanomyces astaci</name>
    <name type="common">Crayfish plague agent</name>
    <dbReference type="NCBI Taxonomy" id="112090"/>
    <lineage>
        <taxon>Eukaryota</taxon>
        <taxon>Sar</taxon>
        <taxon>Stramenopiles</taxon>
        <taxon>Oomycota</taxon>
        <taxon>Saprolegniomycetes</taxon>
        <taxon>Saprolegniales</taxon>
        <taxon>Verrucalvaceae</taxon>
        <taxon>Aphanomyces</taxon>
    </lineage>
</organism>
<dbReference type="AlphaFoldDB" id="A0A397DW41"/>
<dbReference type="InterPro" id="IPR010357">
    <property type="entry name" value="TXNDC17_dom"/>
</dbReference>
<evidence type="ECO:0000256" key="2">
    <source>
        <dbReference type="SAM" id="Phobius"/>
    </source>
</evidence>
<dbReference type="SUPFAM" id="SSF52833">
    <property type="entry name" value="Thioredoxin-like"/>
    <property type="match status" value="1"/>
</dbReference>
<feature type="domain" description="Thioredoxin" evidence="3">
    <location>
        <begin position="229"/>
        <end position="313"/>
    </location>
</feature>
<dbReference type="EMBL" id="QUTB01006646">
    <property type="protein sequence ID" value="RHY49103.1"/>
    <property type="molecule type" value="Genomic_DNA"/>
</dbReference>
<evidence type="ECO:0000259" key="3">
    <source>
        <dbReference type="Pfam" id="PF06110"/>
    </source>
</evidence>
<dbReference type="PANTHER" id="PTHR12452:SF0">
    <property type="entry name" value="THIOREDOXIN DOMAIN-CONTAINING PROTEIN 17"/>
    <property type="match status" value="1"/>
</dbReference>
<dbReference type="EMBL" id="QUTF01008310">
    <property type="protein sequence ID" value="RHZ38772.1"/>
    <property type="molecule type" value="Genomic_DNA"/>
</dbReference>
<dbReference type="Gene3D" id="3.40.30.10">
    <property type="entry name" value="Glutaredoxin"/>
    <property type="match status" value="2"/>
</dbReference>
<dbReference type="Proteomes" id="UP000286510">
    <property type="component" value="Unassembled WGS sequence"/>
</dbReference>
<protein>
    <recommendedName>
        <fullName evidence="3">Thioredoxin domain-containing protein</fullName>
    </recommendedName>
</protein>
<dbReference type="GO" id="GO:0005829">
    <property type="term" value="C:cytosol"/>
    <property type="evidence" value="ECO:0007669"/>
    <property type="project" value="TreeGrafter"/>
</dbReference>
<gene>
    <name evidence="6" type="ORF">DYB26_004122</name>
    <name evidence="5" type="ORF">DYB30_012579</name>
    <name evidence="4" type="ORF">DYB34_011534</name>
</gene>
<name>A0A397DW41_APHAT</name>
<dbReference type="Pfam" id="PF06110">
    <property type="entry name" value="TXD17-like_Trx"/>
    <property type="match status" value="2"/>
</dbReference>
<keyword evidence="2" id="KW-0472">Membrane</keyword>
<feature type="domain" description="Thioredoxin" evidence="3">
    <location>
        <begin position="83"/>
        <end position="196"/>
    </location>
</feature>
<dbReference type="Proteomes" id="UP000266643">
    <property type="component" value="Unassembled WGS sequence"/>
</dbReference>
<dbReference type="PANTHER" id="PTHR12452">
    <property type="entry name" value="42-9-9 PROTEIN-RELATED"/>
    <property type="match status" value="1"/>
</dbReference>
<dbReference type="InterPro" id="IPR036249">
    <property type="entry name" value="Thioredoxin-like_sf"/>
</dbReference>
<dbReference type="InterPro" id="IPR045108">
    <property type="entry name" value="TXNDC17-like"/>
</dbReference>
<proteinExistence type="inferred from homology"/>
<evidence type="ECO:0000313" key="8">
    <source>
        <dbReference type="Proteomes" id="UP000283543"/>
    </source>
</evidence>